<dbReference type="PROSITE" id="PS00943">
    <property type="entry name" value="UBIA"/>
    <property type="match status" value="1"/>
</dbReference>
<dbReference type="GO" id="GO:0008412">
    <property type="term" value="F:4-hydroxybenzoate polyprenyltransferase activity"/>
    <property type="evidence" value="ECO:0007669"/>
    <property type="project" value="UniProtKB-EC"/>
</dbReference>
<proteinExistence type="inferred from homology"/>
<keyword evidence="8 13" id="KW-0472">Membrane</keyword>
<dbReference type="FunFam" id="1.10.357.140:FF:000003">
    <property type="entry name" value="4-hydroxybenzoate polyprenyltransferase, mitochondrial"/>
    <property type="match status" value="1"/>
</dbReference>
<keyword evidence="15" id="KW-1185">Reference proteome</keyword>
<evidence type="ECO:0000256" key="7">
    <source>
        <dbReference type="ARBA" id="ARBA00022989"/>
    </source>
</evidence>
<dbReference type="AlphaFoldDB" id="A0AAV2HLG9"/>
<evidence type="ECO:0000256" key="10">
    <source>
        <dbReference type="ARBA" id="ARBA00049890"/>
    </source>
</evidence>
<keyword evidence="9 13" id="KW-0414">Isoprene biosynthesis</keyword>
<dbReference type="InterPro" id="IPR006370">
    <property type="entry name" value="HB_polyprenyltransferase-like"/>
</dbReference>
<dbReference type="InterPro" id="IPR044878">
    <property type="entry name" value="UbiA_sf"/>
</dbReference>
<evidence type="ECO:0000313" key="14">
    <source>
        <dbReference type="EMBL" id="CAL1534537.1"/>
    </source>
</evidence>
<feature type="transmembrane region" description="Helical" evidence="13">
    <location>
        <begin position="237"/>
        <end position="257"/>
    </location>
</feature>
<feature type="transmembrane region" description="Helical" evidence="13">
    <location>
        <begin position="361"/>
        <end position="387"/>
    </location>
</feature>
<evidence type="ECO:0000256" key="8">
    <source>
        <dbReference type="ARBA" id="ARBA00023136"/>
    </source>
</evidence>
<accession>A0AAV2HLG9</accession>
<dbReference type="GO" id="GO:0006744">
    <property type="term" value="P:ubiquinone biosynthetic process"/>
    <property type="evidence" value="ECO:0007669"/>
    <property type="project" value="UniProtKB-UniRule"/>
</dbReference>
<feature type="transmembrane region" description="Helical" evidence="13">
    <location>
        <begin position="418"/>
        <end position="436"/>
    </location>
</feature>
<keyword evidence="6 13" id="KW-0812">Transmembrane</keyword>
<dbReference type="FunFam" id="1.20.120.1780:FF:000001">
    <property type="entry name" value="4-hydroxybenzoate octaprenyltransferase"/>
    <property type="match status" value="1"/>
</dbReference>
<dbReference type="EMBL" id="CAXITT010000175">
    <property type="protein sequence ID" value="CAL1534537.1"/>
    <property type="molecule type" value="Genomic_DNA"/>
</dbReference>
<evidence type="ECO:0000256" key="4">
    <source>
        <dbReference type="ARBA" id="ARBA00022679"/>
    </source>
</evidence>
<evidence type="ECO:0000313" key="15">
    <source>
        <dbReference type="Proteomes" id="UP001497497"/>
    </source>
</evidence>
<evidence type="ECO:0000256" key="5">
    <source>
        <dbReference type="ARBA" id="ARBA00022688"/>
    </source>
</evidence>
<dbReference type="NCBIfam" id="TIGR01474">
    <property type="entry name" value="ubiA_proteo"/>
    <property type="match status" value="1"/>
</dbReference>
<evidence type="ECO:0000256" key="6">
    <source>
        <dbReference type="ARBA" id="ARBA00022692"/>
    </source>
</evidence>
<keyword evidence="7 13" id="KW-1133">Transmembrane helix</keyword>
<reference evidence="14 15" key="1">
    <citation type="submission" date="2024-04" db="EMBL/GenBank/DDBJ databases">
        <authorList>
            <consortium name="Genoscope - CEA"/>
            <person name="William W."/>
        </authorList>
    </citation>
    <scope>NUCLEOTIDE SEQUENCE [LARGE SCALE GENOMIC DNA]</scope>
</reference>
<protein>
    <recommendedName>
        <fullName evidence="13">4-hydroxybenzoate polyprenyltransferase, mitochondrial</fullName>
        <shortName evidence="13">4-HB polyprenyltransferase</shortName>
        <ecNumber evidence="13">2.5.1.39</ecNumber>
    </recommendedName>
    <alternativeName>
        <fullName evidence="13">Para-hydroxybenzoate--polyprenyltransferase</fullName>
        <shortName evidence="13">PHB:PPT</shortName>
        <shortName evidence="13">PHB:polyprenyltransferase</shortName>
    </alternativeName>
</protein>
<evidence type="ECO:0000256" key="3">
    <source>
        <dbReference type="ARBA" id="ARBA00005985"/>
    </source>
</evidence>
<keyword evidence="4 13" id="KW-0808">Transferase</keyword>
<comment type="catalytic activity">
    <reaction evidence="12">
        <text>an all-trans-polyprenyl diphosphate + 4-hydroxybenzoate = a 4-hydroxy-3-(all-trans-polyprenyl)benzoate + diphosphate</text>
        <dbReference type="Rhea" id="RHEA:44504"/>
        <dbReference type="Rhea" id="RHEA-COMP:9514"/>
        <dbReference type="Rhea" id="RHEA-COMP:9564"/>
        <dbReference type="ChEBI" id="CHEBI:17879"/>
        <dbReference type="ChEBI" id="CHEBI:33019"/>
        <dbReference type="ChEBI" id="CHEBI:58914"/>
        <dbReference type="ChEBI" id="CHEBI:78396"/>
        <dbReference type="EC" id="2.5.1.39"/>
    </reaction>
    <physiologicalReaction direction="left-to-right" evidence="12">
        <dbReference type="Rhea" id="RHEA:44505"/>
    </physiologicalReaction>
</comment>
<dbReference type="Gene3D" id="1.20.120.1780">
    <property type="entry name" value="UbiA prenyltransferase"/>
    <property type="match status" value="1"/>
</dbReference>
<dbReference type="Gene3D" id="1.10.357.140">
    <property type="entry name" value="UbiA prenyltransferase"/>
    <property type="match status" value="1"/>
</dbReference>
<dbReference type="HAMAP" id="MF_01635">
    <property type="entry name" value="UbiA"/>
    <property type="match status" value="1"/>
</dbReference>
<keyword evidence="13" id="KW-0496">Mitochondrion</keyword>
<sequence length="452" mass="50669">MRMLKTHQSCFASLLKFTNCRNGILSFSSNITERASHSVKYVHCKKRIPTDKCLNSEYNGVHHEKALSVIPASQLFKNNIRWTAFKYSYKSVFSRSCVISNGIFPITSLHNLSLLKASIHQTSFPHRLKHAQRKSKGGNFSTTRLILESTPLSLQPYLRLIRFDKPIGTWLLYWPCTWSIALAAPPGCMPDLKLLALFGAGAFFMRGAGCIINDMWDKDFDSKVARTRTRPLVSGEITYFQALVFLGTQLSCALAILLQLNQYSIILGAANMGLVIVYPLCKRFTYWPQVMLGLTFNYGALLGWASVKASVDWSICLPLYFSCIIWTLIYDTIYAHQDKYDDMLIGVKSTAIRLGDQTKPWMAAFTVVMMGGLTGSGLLCDMMWPYFAAVGLTGARLGQQIYSVDLDNAEDCAKAFRGNFYLGGVMFIGIVLANLLKSKEQMTLQDDSKELV</sequence>
<gene>
    <name evidence="14" type="ORF">GSLYS_00008497001</name>
</gene>
<comment type="catalytic activity">
    <reaction evidence="11">
        <text>all-trans-nonaprenyl diphosphate + 4-hydroxybenzoate = 4-hydroxy-3-(all-trans-nonaprenyl)benzoate + diphosphate</text>
        <dbReference type="Rhea" id="RHEA:17709"/>
        <dbReference type="ChEBI" id="CHEBI:17879"/>
        <dbReference type="ChEBI" id="CHEBI:33019"/>
        <dbReference type="ChEBI" id="CHEBI:58391"/>
        <dbReference type="ChEBI" id="CHEBI:84502"/>
        <dbReference type="EC" id="2.5.1.39"/>
    </reaction>
    <physiologicalReaction direction="left-to-right" evidence="11">
        <dbReference type="Rhea" id="RHEA:17710"/>
    </physiologicalReaction>
</comment>
<name>A0AAV2HLG9_LYMST</name>
<comment type="pathway">
    <text evidence="13">Cofactor biosynthesis; ubiquinone biosynthesis.</text>
</comment>
<evidence type="ECO:0000256" key="1">
    <source>
        <dbReference type="ARBA" id="ARBA00001946"/>
    </source>
</evidence>
<dbReference type="InterPro" id="IPR039653">
    <property type="entry name" value="Prenyltransferase"/>
</dbReference>
<dbReference type="CDD" id="cd13959">
    <property type="entry name" value="PT_UbiA_COQ2"/>
    <property type="match status" value="1"/>
</dbReference>
<keyword evidence="5 13" id="KW-0831">Ubiquinone biosynthesis</keyword>
<dbReference type="PANTHER" id="PTHR11048:SF28">
    <property type="entry name" value="4-HYDROXYBENZOATE POLYPRENYLTRANSFERASE, MITOCHONDRIAL"/>
    <property type="match status" value="1"/>
</dbReference>
<evidence type="ECO:0000256" key="9">
    <source>
        <dbReference type="ARBA" id="ARBA00023229"/>
    </source>
</evidence>
<dbReference type="GO" id="GO:0008299">
    <property type="term" value="P:isoprenoid biosynthetic process"/>
    <property type="evidence" value="ECO:0007669"/>
    <property type="project" value="UniProtKB-UniRule"/>
</dbReference>
<dbReference type="GO" id="GO:0005743">
    <property type="term" value="C:mitochondrial inner membrane"/>
    <property type="evidence" value="ECO:0007669"/>
    <property type="project" value="UniProtKB-SubCell"/>
</dbReference>
<comment type="similarity">
    <text evidence="3 13">Belongs to the UbiA prenyltransferase family.</text>
</comment>
<evidence type="ECO:0000256" key="13">
    <source>
        <dbReference type="HAMAP-Rule" id="MF_03189"/>
    </source>
</evidence>
<evidence type="ECO:0000256" key="11">
    <source>
        <dbReference type="ARBA" id="ARBA00050454"/>
    </source>
</evidence>
<keyword evidence="13" id="KW-0999">Mitochondrion inner membrane</keyword>
<feature type="transmembrane region" description="Helical" evidence="13">
    <location>
        <begin position="196"/>
        <end position="216"/>
    </location>
</feature>
<comment type="cofactor">
    <cofactor evidence="1 13">
        <name>Mg(2+)</name>
        <dbReference type="ChEBI" id="CHEBI:18420"/>
    </cofactor>
</comment>
<dbReference type="Pfam" id="PF01040">
    <property type="entry name" value="UbiA"/>
    <property type="match status" value="1"/>
</dbReference>
<comment type="catalytic activity">
    <reaction evidence="10">
        <text>all-trans-decaprenyl diphosphate + 4-hydroxybenzoate = 4-hydroxy-3-(all-trans-decaprenyl)benzoate + diphosphate</text>
        <dbReference type="Rhea" id="RHEA:44564"/>
        <dbReference type="ChEBI" id="CHEBI:17879"/>
        <dbReference type="ChEBI" id="CHEBI:33019"/>
        <dbReference type="ChEBI" id="CHEBI:60721"/>
        <dbReference type="ChEBI" id="CHEBI:84503"/>
        <dbReference type="EC" id="2.5.1.39"/>
    </reaction>
    <physiologicalReaction direction="left-to-right" evidence="10">
        <dbReference type="Rhea" id="RHEA:44565"/>
    </physiologicalReaction>
</comment>
<feature type="transmembrane region" description="Helical" evidence="13">
    <location>
        <begin position="263"/>
        <end position="281"/>
    </location>
</feature>
<dbReference type="PANTHER" id="PTHR11048">
    <property type="entry name" value="PRENYLTRANSFERASES"/>
    <property type="match status" value="1"/>
</dbReference>
<comment type="caution">
    <text evidence="14">The sequence shown here is derived from an EMBL/GenBank/DDBJ whole genome shotgun (WGS) entry which is preliminary data.</text>
</comment>
<dbReference type="Proteomes" id="UP001497497">
    <property type="component" value="Unassembled WGS sequence"/>
</dbReference>
<comment type="function">
    <text evidence="13">Catalyzes the prenylation of para-hydroxybenzoate (PHB) with an all-trans polyprenyl group. Mediates the second step in the final reaction sequence of coenzyme Q (CoQ) biosynthesis, which is the condensation of the polyisoprenoid side chain with PHB, generating the first membrane-bound Q intermediate.</text>
</comment>
<dbReference type="InterPro" id="IPR000537">
    <property type="entry name" value="UbiA_prenyltransferase"/>
</dbReference>
<feature type="transmembrane region" description="Helical" evidence="13">
    <location>
        <begin position="311"/>
        <end position="330"/>
    </location>
</feature>
<dbReference type="EC" id="2.5.1.39" evidence="13"/>
<comment type="subcellular location">
    <subcellularLocation>
        <location evidence="2">Membrane</location>
        <topology evidence="2">Multi-pass membrane protein</topology>
    </subcellularLocation>
    <subcellularLocation>
        <location evidence="13">Mitochondrion inner membrane</location>
        <topology evidence="13">Multi-pass membrane protein</topology>
        <orientation evidence="13">Matrix side</orientation>
    </subcellularLocation>
</comment>
<dbReference type="InterPro" id="IPR030470">
    <property type="entry name" value="UbiA_prenylTrfase_CS"/>
</dbReference>
<organism evidence="14 15">
    <name type="scientific">Lymnaea stagnalis</name>
    <name type="common">Great pond snail</name>
    <name type="synonym">Helix stagnalis</name>
    <dbReference type="NCBI Taxonomy" id="6523"/>
    <lineage>
        <taxon>Eukaryota</taxon>
        <taxon>Metazoa</taxon>
        <taxon>Spiralia</taxon>
        <taxon>Lophotrochozoa</taxon>
        <taxon>Mollusca</taxon>
        <taxon>Gastropoda</taxon>
        <taxon>Heterobranchia</taxon>
        <taxon>Euthyneura</taxon>
        <taxon>Panpulmonata</taxon>
        <taxon>Hygrophila</taxon>
        <taxon>Lymnaeoidea</taxon>
        <taxon>Lymnaeidae</taxon>
        <taxon>Lymnaea</taxon>
    </lineage>
</organism>
<feature type="transmembrane region" description="Helical" evidence="13">
    <location>
        <begin position="286"/>
        <end position="305"/>
    </location>
</feature>
<evidence type="ECO:0000256" key="2">
    <source>
        <dbReference type="ARBA" id="ARBA00004141"/>
    </source>
</evidence>
<evidence type="ECO:0000256" key="12">
    <source>
        <dbReference type="ARBA" id="ARBA00051182"/>
    </source>
</evidence>